<keyword evidence="3" id="KW-1185">Reference proteome</keyword>
<accession>A0AAD7H0T0</accession>
<evidence type="ECO:0000313" key="2">
    <source>
        <dbReference type="EMBL" id="KAJ7709482.1"/>
    </source>
</evidence>
<keyword evidence="1" id="KW-0472">Membrane</keyword>
<dbReference type="EMBL" id="JARKIE010000002">
    <property type="protein sequence ID" value="KAJ7709482.1"/>
    <property type="molecule type" value="Genomic_DNA"/>
</dbReference>
<reference evidence="2" key="1">
    <citation type="submission" date="2023-03" db="EMBL/GenBank/DDBJ databases">
        <title>Massive genome expansion in bonnet fungi (Mycena s.s.) driven by repeated elements and novel gene families across ecological guilds.</title>
        <authorList>
            <consortium name="Lawrence Berkeley National Laboratory"/>
            <person name="Harder C.B."/>
            <person name="Miyauchi S."/>
            <person name="Viragh M."/>
            <person name="Kuo A."/>
            <person name="Thoen E."/>
            <person name="Andreopoulos B."/>
            <person name="Lu D."/>
            <person name="Skrede I."/>
            <person name="Drula E."/>
            <person name="Henrissat B."/>
            <person name="Morin E."/>
            <person name="Kohler A."/>
            <person name="Barry K."/>
            <person name="LaButti K."/>
            <person name="Morin E."/>
            <person name="Salamov A."/>
            <person name="Lipzen A."/>
            <person name="Mereny Z."/>
            <person name="Hegedus B."/>
            <person name="Baldrian P."/>
            <person name="Stursova M."/>
            <person name="Weitz H."/>
            <person name="Taylor A."/>
            <person name="Grigoriev I.V."/>
            <person name="Nagy L.G."/>
            <person name="Martin F."/>
            <person name="Kauserud H."/>
        </authorList>
    </citation>
    <scope>NUCLEOTIDE SEQUENCE</scope>
    <source>
        <strain evidence="2">CBHHK067</strain>
    </source>
</reference>
<dbReference type="Proteomes" id="UP001221757">
    <property type="component" value="Unassembled WGS sequence"/>
</dbReference>
<proteinExistence type="predicted"/>
<organism evidence="2 3">
    <name type="scientific">Mycena rosella</name>
    <name type="common">Pink bonnet</name>
    <name type="synonym">Agaricus rosellus</name>
    <dbReference type="NCBI Taxonomy" id="1033263"/>
    <lineage>
        <taxon>Eukaryota</taxon>
        <taxon>Fungi</taxon>
        <taxon>Dikarya</taxon>
        <taxon>Basidiomycota</taxon>
        <taxon>Agaricomycotina</taxon>
        <taxon>Agaricomycetes</taxon>
        <taxon>Agaricomycetidae</taxon>
        <taxon>Agaricales</taxon>
        <taxon>Marasmiineae</taxon>
        <taxon>Mycenaceae</taxon>
        <taxon>Mycena</taxon>
    </lineage>
</organism>
<dbReference type="AlphaFoldDB" id="A0AAD7H0T0"/>
<gene>
    <name evidence="2" type="ORF">B0H17DRAFT_1324416</name>
</gene>
<evidence type="ECO:0000313" key="3">
    <source>
        <dbReference type="Proteomes" id="UP001221757"/>
    </source>
</evidence>
<sequence>MNGLRVNTTAWSLDSLHDLESRAKTLLHLHFSHFSQYYPSIVLPSFACILVATSMFIFSFSKLSTRPSKPSESLQALFTVIAPSSVAWPREYASLVKHLASSRARTVAISITSLIDNVCEGNVEVRDYADLPDLFSEKLVVYGWRLSLALDTAWNVEVLRWVIGNHFSWGQPAISAKQKNRPALKRAHGASRPKAPAPTACASFSITSNPHLELDSTPFSHLDASLLQLRTALAPGSVASLEFTTPASPLAFLSAPFSICAAPFLPRRYARTGVGRTATPLLASVHRILELLTAGPAALALESVSNVSRTYADGLNAAAEQLEEDRATRTAFIQRCGIAGWREQRLMMAWEAALFSAGYMTRWVVVVRKQAAC</sequence>
<evidence type="ECO:0000256" key="1">
    <source>
        <dbReference type="SAM" id="Phobius"/>
    </source>
</evidence>
<comment type="caution">
    <text evidence="2">The sequence shown here is derived from an EMBL/GenBank/DDBJ whole genome shotgun (WGS) entry which is preliminary data.</text>
</comment>
<keyword evidence="1" id="KW-0812">Transmembrane</keyword>
<keyword evidence="1" id="KW-1133">Transmembrane helix</keyword>
<name>A0AAD7H0T0_MYCRO</name>
<feature type="transmembrane region" description="Helical" evidence="1">
    <location>
        <begin position="37"/>
        <end position="60"/>
    </location>
</feature>
<protein>
    <submittedName>
        <fullName evidence="2">Uncharacterized protein</fullName>
    </submittedName>
</protein>